<evidence type="ECO:0000256" key="7">
    <source>
        <dbReference type="ARBA" id="ARBA00022840"/>
    </source>
</evidence>
<dbReference type="Proteomes" id="UP000243217">
    <property type="component" value="Unassembled WGS sequence"/>
</dbReference>
<dbReference type="GO" id="GO:0140359">
    <property type="term" value="F:ABC-type transporter activity"/>
    <property type="evidence" value="ECO:0007669"/>
    <property type="project" value="InterPro"/>
</dbReference>
<reference evidence="12 13" key="1">
    <citation type="journal article" date="2014" name="Genome Biol. Evol.">
        <title>The secreted proteins of Achlya hypogyna and Thraustotheca clavata identify the ancestral oomycete secretome and reveal gene acquisitions by horizontal gene transfer.</title>
        <authorList>
            <person name="Misner I."/>
            <person name="Blouin N."/>
            <person name="Leonard G."/>
            <person name="Richards T.A."/>
            <person name="Lane C.E."/>
        </authorList>
    </citation>
    <scope>NUCLEOTIDE SEQUENCE [LARGE SCALE GENOMIC DNA]</scope>
    <source>
        <strain evidence="12 13">ATCC 34112</strain>
    </source>
</reference>
<feature type="transmembrane region" description="Helical" evidence="10">
    <location>
        <begin position="1314"/>
        <end position="1335"/>
    </location>
</feature>
<dbReference type="SMART" id="SM00382">
    <property type="entry name" value="AAA"/>
    <property type="match status" value="2"/>
</dbReference>
<comment type="similarity">
    <text evidence="2">Belongs to the ABC transporter superfamily. ABCA family.</text>
</comment>
<proteinExistence type="inferred from homology"/>
<dbReference type="InterPro" id="IPR026082">
    <property type="entry name" value="ABCA"/>
</dbReference>
<dbReference type="FunFam" id="3.40.50.300:FF:000298">
    <property type="entry name" value="ATP-binding cassette sub-family A member 12"/>
    <property type="match status" value="1"/>
</dbReference>
<dbReference type="SUPFAM" id="SSF52540">
    <property type="entry name" value="P-loop containing nucleoside triphosphate hydrolases"/>
    <property type="match status" value="2"/>
</dbReference>
<keyword evidence="7 12" id="KW-0067">ATP-binding</keyword>
<sequence length="1890" mass="206733">MRPHIRTLLWKNTLLKRRHPIKLGFELLFPVLFIVILGILKNQAANIDVPAGWTDNMESTFNSKQSTAPTYSLYQGYPVKGTSTPKFVATEVTLSGILLRMASMSYDEGRRLDQLSSADLLKCKTKLLFYGAVSLDTSSPNAIPQECGGKIVPYKLAIVPDTTYTRSYFAASVSKWYPRVPLGANATTSPTIPCLNDSIIFYSSESELEDYVSGGNYGQDLNHPKIFAAIVFSSVPSTVGGVESVAYAVRLNSTSSDVPSTSGKAVDAQQKALIANNYKEYATNGFLTLQTLVTRFLACHPAWDGSKPGNCTFEDSIAPANSAMDQRFLVQVQNDMTLVKAVGAYNTMASSYSLNPIDLANLPAATSSLLLTPLRQMPQPYFGSSVMAYPSQAYTASPFFSTAGGYFSFVFVVSYVQLVTGIVVVLVKEKETKSREMMKIIGVSDTSIIASWYITYGVILLVAAILQTIAASLSLFSHSQVIVLFIFFFLFALSVVAFGFLVSTFFSKPRTGAFVAIISFLLLFLISEAFTSSTAENVKTWGCLASPVIMSFGINSLAQAEITSTGITFSNMSTDIQNFRFQTALIFLVIDIILYSLLGYYFEKVIPKDYGVPEPWNFPLRRLLGKPLPKKESLLTDTTTHLIEDVGVDLHAQESNGEALQIQHLRKTFVGDDKIEKVAVAGMSLTLYKDQITCLLGHNGAGKTTLISMLTGMLPSTTGDATMLGGLKLSEDMPAIRQSIGICPQHDVLYDELTVREHLLFYGRLKGCDAAEIDKKIVEVGLTEKRDAFSNQLSGGMKRKLSLAIAFLGDGKIVFLDEPTSGMDPYSRRHSWEIMLNHRPNRIIVLTTHSMDEADILGDRIAILAEGQLRCCGSSLFLKNKYGAGYSLSLIKSSESFDLPTLSTLVNSFVPAAKVLSNVGTEIAYQLPLDAAHAFPALFAALDKSLDKLHVVSYGISVTTLEEVFIKVSESTMETGESTIALDSSVQLHSAFKLHEHPPMNPVQRFTSQFRAMLRKRFLNAKRDRKIVTFSTIWPVIYIAIGIIILKSSSTTKNDPSIVLNTNEFSLGKSTPLPVVCQANDGQWCSSILSMVSTGKPNILSDIVAPVYPTYPPNVFNISYSINTSDTTGFCLRTAQTAFDQGYSQGVEGQFGSYVVHASSADSIVGYNLLVNTTAVHSAPVYKSLLDEALIRHITKNSSLQVSASSHPLPLTKSSKLLSTTILSFTAASFIVVAIAYFSVSIVPYLVAEKHPSHNSKHQQFVSGANIPAFWLANLAWDIILYLVPCILALVAIQAFDITPFTGNDCPTCASTPFSAIVVLFILCGFAVVGFSYILSFFCKEPAEAQSYIASCNIYLGVYLMLINTILSLVPATQSTSKVLVFFFRLSPLFCLGNGMYSLSTRTITNQYSAPPYSSAFAFENAGWEIVYLALEGLLYPLTAMVIDYLLCFPKFMARFSKGPIVEDTTYEVDHDVDTEAQRVKNGDANDIISINSLRKVYKGGKVALVDLSLGLPKGECFGFLGINGAGKTTAMKIMTGDILASSGQAKLSGYDILTQQLEIRRLIGYCPQFDALIDLLTVREHLELFASIKGIPSNEIESVVCEKMHQLNLIPFENKLSKTLSGGNKRKLSVAIALIGGPPILFLDEPSTGMDPVSRRFMWDVISSISTQSKESTIFLTTHSMEECEALCTRVGIMVGGRLRCLGSIQHLKYRFGDGLMLHIKLRPVVSSEVDEMATASSLPEGLITKDDLSSLCTMLGHPDRIHQVSDDHPTGYALADAFNRNGAVHASEVCAWWLREDRFEGCLKGLQSVFGDTNVTIVERHLDVCRIKLTGSPSMLQLSHVFGAIESEKMKLGIQEYTVSQTTLEQIFNSFASQQTQELGVARGVQLA</sequence>
<feature type="transmembrane region" description="Helical" evidence="10">
    <location>
        <begin position="513"/>
        <end position="532"/>
    </location>
</feature>
<keyword evidence="6" id="KW-0547">Nucleotide-binding</keyword>
<feature type="transmembrane region" description="Helical" evidence="10">
    <location>
        <begin position="1379"/>
        <end position="1399"/>
    </location>
</feature>
<dbReference type="GO" id="GO:0016887">
    <property type="term" value="F:ATP hydrolysis activity"/>
    <property type="evidence" value="ECO:0007669"/>
    <property type="project" value="InterPro"/>
</dbReference>
<evidence type="ECO:0000259" key="11">
    <source>
        <dbReference type="PROSITE" id="PS50893"/>
    </source>
</evidence>
<evidence type="ECO:0000256" key="3">
    <source>
        <dbReference type="ARBA" id="ARBA00022448"/>
    </source>
</evidence>
<evidence type="ECO:0000313" key="12">
    <source>
        <dbReference type="EMBL" id="OQS02783.1"/>
    </source>
</evidence>
<evidence type="ECO:0000256" key="5">
    <source>
        <dbReference type="ARBA" id="ARBA00022737"/>
    </source>
</evidence>
<dbReference type="FunFam" id="3.40.50.300:FF:000904">
    <property type="entry name" value="ABC transporter A family member 1"/>
    <property type="match status" value="1"/>
</dbReference>
<dbReference type="GO" id="GO:0005524">
    <property type="term" value="F:ATP binding"/>
    <property type="evidence" value="ECO:0007669"/>
    <property type="project" value="UniProtKB-KW"/>
</dbReference>
<comment type="caution">
    <text evidence="12">The sequence shown here is derived from an EMBL/GenBank/DDBJ whole genome shotgun (WGS) entry which is preliminary data.</text>
</comment>
<feature type="transmembrane region" description="Helical" evidence="10">
    <location>
        <begin position="1267"/>
        <end position="1293"/>
    </location>
</feature>
<dbReference type="InterPro" id="IPR013525">
    <property type="entry name" value="ABC2_TM"/>
</dbReference>
<evidence type="ECO:0000256" key="1">
    <source>
        <dbReference type="ARBA" id="ARBA00004141"/>
    </source>
</evidence>
<gene>
    <name evidence="12" type="ORF">THRCLA_04875</name>
</gene>
<organism evidence="12 13">
    <name type="scientific">Thraustotheca clavata</name>
    <dbReference type="NCBI Taxonomy" id="74557"/>
    <lineage>
        <taxon>Eukaryota</taxon>
        <taxon>Sar</taxon>
        <taxon>Stramenopiles</taxon>
        <taxon>Oomycota</taxon>
        <taxon>Saprolegniomycetes</taxon>
        <taxon>Saprolegniales</taxon>
        <taxon>Achlyaceae</taxon>
        <taxon>Thraustotheca</taxon>
    </lineage>
</organism>
<feature type="domain" description="ABC transporter" evidence="11">
    <location>
        <begin position="660"/>
        <end position="891"/>
    </location>
</feature>
<keyword evidence="13" id="KW-1185">Reference proteome</keyword>
<dbReference type="GO" id="GO:0005319">
    <property type="term" value="F:lipid transporter activity"/>
    <property type="evidence" value="ECO:0007669"/>
    <property type="project" value="TreeGrafter"/>
</dbReference>
<dbReference type="PROSITE" id="PS00211">
    <property type="entry name" value="ABC_TRANSPORTER_1"/>
    <property type="match status" value="2"/>
</dbReference>
<dbReference type="PANTHER" id="PTHR19229:SF36">
    <property type="entry name" value="ATP-BINDING CASSETTE SUB-FAMILY A MEMBER 2"/>
    <property type="match status" value="1"/>
</dbReference>
<dbReference type="Pfam" id="PF12698">
    <property type="entry name" value="ABC2_membrane_3"/>
    <property type="match status" value="2"/>
</dbReference>
<dbReference type="InterPro" id="IPR027417">
    <property type="entry name" value="P-loop_NTPase"/>
</dbReference>
<feature type="transmembrane region" description="Helical" evidence="10">
    <location>
        <begin position="1222"/>
        <end position="1247"/>
    </location>
</feature>
<evidence type="ECO:0000313" key="13">
    <source>
        <dbReference type="Proteomes" id="UP000243217"/>
    </source>
</evidence>
<dbReference type="CDD" id="cd03263">
    <property type="entry name" value="ABC_subfamily_A"/>
    <property type="match status" value="2"/>
</dbReference>
<feature type="transmembrane region" description="Helical" evidence="10">
    <location>
        <begin position="1027"/>
        <end position="1046"/>
    </location>
</feature>
<protein>
    <submittedName>
        <fullName evidence="12">ATP-binding Cassette (ABC) Superfamily</fullName>
    </submittedName>
</protein>
<dbReference type="STRING" id="74557.A0A1V9ZXN4"/>
<name>A0A1V9ZXN4_9STRA</name>
<feature type="domain" description="ABC transporter" evidence="11">
    <location>
        <begin position="1489"/>
        <end position="1722"/>
    </location>
</feature>
<dbReference type="InterPro" id="IPR017871">
    <property type="entry name" value="ABC_transporter-like_CS"/>
</dbReference>
<dbReference type="PROSITE" id="PS50893">
    <property type="entry name" value="ABC_TRANSPORTER_2"/>
    <property type="match status" value="2"/>
</dbReference>
<dbReference type="InterPro" id="IPR003593">
    <property type="entry name" value="AAA+_ATPase"/>
</dbReference>
<dbReference type="OrthoDB" id="10255969at2759"/>
<feature type="transmembrane region" description="Helical" evidence="10">
    <location>
        <begin position="406"/>
        <end position="427"/>
    </location>
</feature>
<evidence type="ECO:0000256" key="8">
    <source>
        <dbReference type="ARBA" id="ARBA00022989"/>
    </source>
</evidence>
<dbReference type="EMBL" id="JNBS01001077">
    <property type="protein sequence ID" value="OQS02783.1"/>
    <property type="molecule type" value="Genomic_DNA"/>
</dbReference>
<keyword evidence="4 10" id="KW-0812">Transmembrane</keyword>
<evidence type="ECO:0000256" key="4">
    <source>
        <dbReference type="ARBA" id="ARBA00022692"/>
    </source>
</evidence>
<feature type="transmembrane region" description="Helical" evidence="10">
    <location>
        <begin position="579"/>
        <end position="602"/>
    </location>
</feature>
<evidence type="ECO:0000256" key="9">
    <source>
        <dbReference type="ARBA" id="ARBA00023136"/>
    </source>
</evidence>
<dbReference type="Pfam" id="PF00005">
    <property type="entry name" value="ABC_tran"/>
    <property type="match status" value="2"/>
</dbReference>
<keyword evidence="3" id="KW-0813">Transport</keyword>
<accession>A0A1V9ZXN4</accession>
<evidence type="ECO:0000256" key="10">
    <source>
        <dbReference type="SAM" id="Phobius"/>
    </source>
</evidence>
<feature type="transmembrane region" description="Helical" evidence="10">
    <location>
        <begin position="482"/>
        <end position="506"/>
    </location>
</feature>
<dbReference type="InterPro" id="IPR003439">
    <property type="entry name" value="ABC_transporter-like_ATP-bd"/>
</dbReference>
<evidence type="ECO:0000256" key="2">
    <source>
        <dbReference type="ARBA" id="ARBA00008869"/>
    </source>
</evidence>
<evidence type="ECO:0000256" key="6">
    <source>
        <dbReference type="ARBA" id="ARBA00022741"/>
    </source>
</evidence>
<feature type="transmembrane region" description="Helical" evidence="10">
    <location>
        <begin position="1426"/>
        <end position="1448"/>
    </location>
</feature>
<feature type="transmembrane region" description="Helical" evidence="10">
    <location>
        <begin position="1347"/>
        <end position="1367"/>
    </location>
</feature>
<keyword evidence="8 10" id="KW-1133">Transmembrane helix</keyword>
<feature type="transmembrane region" description="Helical" evidence="10">
    <location>
        <begin position="21"/>
        <end position="40"/>
    </location>
</feature>
<keyword evidence="5" id="KW-0677">Repeat</keyword>
<dbReference type="Gene3D" id="3.40.50.300">
    <property type="entry name" value="P-loop containing nucleotide triphosphate hydrolases"/>
    <property type="match status" value="2"/>
</dbReference>
<dbReference type="PANTHER" id="PTHR19229">
    <property type="entry name" value="ATP-BINDING CASSETTE TRANSPORTER SUBFAMILY A ABCA"/>
    <property type="match status" value="1"/>
</dbReference>
<keyword evidence="9 10" id="KW-0472">Membrane</keyword>
<dbReference type="GO" id="GO:0016020">
    <property type="term" value="C:membrane"/>
    <property type="evidence" value="ECO:0007669"/>
    <property type="project" value="UniProtKB-SubCell"/>
</dbReference>
<comment type="subcellular location">
    <subcellularLocation>
        <location evidence="1">Membrane</location>
        <topology evidence="1">Multi-pass membrane protein</topology>
    </subcellularLocation>
</comment>
<feature type="transmembrane region" description="Helical" evidence="10">
    <location>
        <begin position="448"/>
        <end position="470"/>
    </location>
</feature>